<feature type="binding site" evidence="8">
    <location>
        <position position="377"/>
    </location>
    <ligand>
        <name>[4Fe-4S] cluster</name>
        <dbReference type="ChEBI" id="CHEBI:49883"/>
        <label>2</label>
    </ligand>
</feature>
<keyword evidence="2 8" id="KW-0004">4Fe-4S</keyword>
<keyword evidence="8" id="KW-0472">Membrane</keyword>
<dbReference type="Pfam" id="PF01512">
    <property type="entry name" value="Complex1_51K"/>
    <property type="match status" value="1"/>
</dbReference>
<keyword evidence="5 8" id="KW-0249">Electron transport</keyword>
<keyword evidence="1 8" id="KW-0813">Transport</keyword>
<keyword evidence="4 8" id="KW-0677">Repeat</keyword>
<dbReference type="Gene3D" id="3.30.70.20">
    <property type="match status" value="1"/>
</dbReference>
<dbReference type="Proteomes" id="UP000285839">
    <property type="component" value="Unassembled WGS sequence"/>
</dbReference>
<dbReference type="Pfam" id="PF10531">
    <property type="entry name" value="SLBB"/>
    <property type="match status" value="1"/>
</dbReference>
<dbReference type="GO" id="GO:0051539">
    <property type="term" value="F:4 iron, 4 sulfur cluster binding"/>
    <property type="evidence" value="ECO:0007669"/>
    <property type="project" value="UniProtKB-KW"/>
</dbReference>
<dbReference type="EMBL" id="QSHL01000001">
    <property type="protein sequence ID" value="RHC10205.1"/>
    <property type="molecule type" value="Genomic_DNA"/>
</dbReference>
<comment type="cofactor">
    <cofactor evidence="8">
        <name>[4Fe-4S] cluster</name>
        <dbReference type="ChEBI" id="CHEBI:49883"/>
    </cofactor>
    <text evidence="8">Binds 2 [4Fe-4S] clusters per subunit.</text>
</comment>
<comment type="subcellular location">
    <subcellularLocation>
        <location evidence="8">Cell membrane</location>
        <topology evidence="8">Peripheral membrane protein</topology>
    </subcellularLocation>
</comment>
<organism evidence="11 15">
    <name type="scientific">Blautia obeum</name>
    <dbReference type="NCBI Taxonomy" id="40520"/>
    <lineage>
        <taxon>Bacteria</taxon>
        <taxon>Bacillati</taxon>
        <taxon>Bacillota</taxon>
        <taxon>Clostridia</taxon>
        <taxon>Lachnospirales</taxon>
        <taxon>Lachnospiraceae</taxon>
        <taxon>Blautia</taxon>
    </lineage>
</organism>
<dbReference type="SUPFAM" id="SSF46548">
    <property type="entry name" value="alpha-helical ferredoxin"/>
    <property type="match status" value="1"/>
</dbReference>
<comment type="similarity">
    <text evidence="8">Belongs to the 4Fe4S bacterial-type ferredoxin family. RnfC subfamily.</text>
</comment>
<dbReference type="HAMAP" id="MF_00461">
    <property type="entry name" value="RsxC_RnfC"/>
    <property type="match status" value="1"/>
</dbReference>
<gene>
    <name evidence="8" type="primary">rnfC</name>
    <name evidence="12" type="ORF">DW859_01965</name>
    <name evidence="11" type="ORF">DWY46_03610</name>
    <name evidence="10" type="ORF">DWZ12_07155</name>
</gene>
<comment type="function">
    <text evidence="8">Part of a membrane-bound complex that couples electron transfer with translocation of ions across the membrane.</text>
</comment>
<proteinExistence type="inferred from homology"/>
<dbReference type="InterPro" id="IPR010208">
    <property type="entry name" value="Ion_transpt_RnfC/RsxC"/>
</dbReference>
<accession>A0A412ETN7</accession>
<dbReference type="GO" id="GO:0046872">
    <property type="term" value="F:metal ion binding"/>
    <property type="evidence" value="ECO:0007669"/>
    <property type="project" value="UniProtKB-KW"/>
</dbReference>
<feature type="binding site" evidence="8">
    <location>
        <position position="416"/>
    </location>
    <ligand>
        <name>[4Fe-4S] cluster</name>
        <dbReference type="ChEBI" id="CHEBI:49883"/>
        <label>1</label>
    </ligand>
</feature>
<evidence type="ECO:0000256" key="2">
    <source>
        <dbReference type="ARBA" id="ARBA00022485"/>
    </source>
</evidence>
<evidence type="ECO:0000313" key="14">
    <source>
        <dbReference type="Proteomes" id="UP000283585"/>
    </source>
</evidence>
<dbReference type="InterPro" id="IPR037225">
    <property type="entry name" value="Nuo51_FMN-bd_sf"/>
</dbReference>
<feature type="binding site" evidence="8">
    <location>
        <position position="406"/>
    </location>
    <ligand>
        <name>[4Fe-4S] cluster</name>
        <dbReference type="ChEBI" id="CHEBI:49883"/>
        <label>2</label>
    </ligand>
</feature>
<feature type="domain" description="4Fe-4S ferredoxin-type" evidence="9">
    <location>
        <begin position="358"/>
        <end position="387"/>
    </location>
</feature>
<dbReference type="SUPFAM" id="SSF142019">
    <property type="entry name" value="Nqo1 FMN-binding domain-like"/>
    <property type="match status" value="1"/>
</dbReference>
<dbReference type="NCBIfam" id="TIGR01945">
    <property type="entry name" value="rnfC"/>
    <property type="match status" value="1"/>
</dbReference>
<dbReference type="EC" id="7.-.-.-" evidence="8"/>
<feature type="binding site" evidence="8">
    <location>
        <position position="412"/>
    </location>
    <ligand>
        <name>[4Fe-4S] cluster</name>
        <dbReference type="ChEBI" id="CHEBI:49883"/>
        <label>2</label>
    </ligand>
</feature>
<evidence type="ECO:0000256" key="6">
    <source>
        <dbReference type="ARBA" id="ARBA00023004"/>
    </source>
</evidence>
<comment type="caution">
    <text evidence="11">The sequence shown here is derived from an EMBL/GenBank/DDBJ whole genome shotgun (WGS) entry which is preliminary data.</text>
</comment>
<comment type="subunit">
    <text evidence="8">The complex is composed of six subunits: RnfA, RnfB, RnfC, RnfD, RnfE and RnfG.</text>
</comment>
<dbReference type="PANTHER" id="PTHR43034:SF2">
    <property type="entry name" value="ION-TRANSLOCATING OXIDOREDUCTASE COMPLEX SUBUNIT C"/>
    <property type="match status" value="1"/>
</dbReference>
<evidence type="ECO:0000256" key="8">
    <source>
        <dbReference type="HAMAP-Rule" id="MF_00461"/>
    </source>
</evidence>
<keyword evidence="8" id="KW-1003">Cell membrane</keyword>
<reference evidence="13 14" key="1">
    <citation type="submission" date="2018-08" db="EMBL/GenBank/DDBJ databases">
        <title>A genome reference for cultivated species of the human gut microbiota.</title>
        <authorList>
            <person name="Zou Y."/>
            <person name="Xue W."/>
            <person name="Luo G."/>
        </authorList>
    </citation>
    <scope>NUCLEOTIDE SEQUENCE [LARGE SCALE GENOMIC DNA]</scope>
    <source>
        <strain evidence="11 15">AF25-21</strain>
        <strain evidence="10 14">AF29-2BH</strain>
        <strain evidence="12 13">AM37-4AC</strain>
    </source>
</reference>
<dbReference type="EMBL" id="QRSS01000006">
    <property type="protein sequence ID" value="RGQ05662.1"/>
    <property type="molecule type" value="Genomic_DNA"/>
</dbReference>
<feature type="binding site" evidence="8">
    <location>
        <position position="373"/>
    </location>
    <ligand>
        <name>[4Fe-4S] cluster</name>
        <dbReference type="ChEBI" id="CHEBI:49883"/>
        <label>1</label>
    </ligand>
</feature>
<feature type="binding site" evidence="8">
    <location>
        <position position="370"/>
    </location>
    <ligand>
        <name>[4Fe-4S] cluster</name>
        <dbReference type="ChEBI" id="CHEBI:49883"/>
        <label>1</label>
    </ligand>
</feature>
<keyword evidence="7 8" id="KW-0411">Iron-sulfur</keyword>
<evidence type="ECO:0000313" key="11">
    <source>
        <dbReference type="EMBL" id="RGR50482.1"/>
    </source>
</evidence>
<dbReference type="RefSeq" id="WP_022389296.1">
    <property type="nucleotide sequence ID" value="NZ_CP176627.1"/>
</dbReference>
<evidence type="ECO:0000313" key="10">
    <source>
        <dbReference type="EMBL" id="RGQ05662.1"/>
    </source>
</evidence>
<dbReference type="PROSITE" id="PS00198">
    <property type="entry name" value="4FE4S_FER_1"/>
    <property type="match status" value="2"/>
</dbReference>
<dbReference type="AlphaFoldDB" id="A0A412ETN7"/>
<dbReference type="InterPro" id="IPR017900">
    <property type="entry name" value="4Fe4S_Fe_S_CS"/>
</dbReference>
<evidence type="ECO:0000256" key="4">
    <source>
        <dbReference type="ARBA" id="ARBA00022737"/>
    </source>
</evidence>
<dbReference type="InterPro" id="IPR019554">
    <property type="entry name" value="Soluble_ligand-bd"/>
</dbReference>
<dbReference type="PANTHER" id="PTHR43034">
    <property type="entry name" value="ION-TRANSLOCATING OXIDOREDUCTASE COMPLEX SUBUNIT C"/>
    <property type="match status" value="1"/>
</dbReference>
<dbReference type="GO" id="GO:0009055">
    <property type="term" value="F:electron transfer activity"/>
    <property type="evidence" value="ECO:0007669"/>
    <property type="project" value="InterPro"/>
</dbReference>
<protein>
    <recommendedName>
        <fullName evidence="8">Ion-translocating oxidoreductase complex subunit C</fullName>
        <ecNumber evidence="8">7.-.-.-</ecNumber>
    </recommendedName>
    <alternativeName>
        <fullName evidence="8">Rnf electron transport complex subunit C</fullName>
    </alternativeName>
</protein>
<dbReference type="InterPro" id="IPR026902">
    <property type="entry name" value="RnfC_N"/>
</dbReference>
<feature type="binding site" evidence="8">
    <location>
        <position position="367"/>
    </location>
    <ligand>
        <name>[4Fe-4S] cluster</name>
        <dbReference type="ChEBI" id="CHEBI:49883"/>
        <label>1</label>
    </ligand>
</feature>
<dbReference type="Gene3D" id="3.40.50.11540">
    <property type="entry name" value="NADH-ubiquinone oxidoreductase 51kDa subunit"/>
    <property type="match status" value="1"/>
</dbReference>
<dbReference type="InterPro" id="IPR011538">
    <property type="entry name" value="Nuo51_FMN-bd"/>
</dbReference>
<dbReference type="Pfam" id="PF00037">
    <property type="entry name" value="Fer4"/>
    <property type="match status" value="1"/>
</dbReference>
<evidence type="ECO:0000259" key="9">
    <source>
        <dbReference type="PROSITE" id="PS51379"/>
    </source>
</evidence>
<feature type="binding site" evidence="8">
    <location>
        <position position="409"/>
    </location>
    <ligand>
        <name>[4Fe-4S] cluster</name>
        <dbReference type="ChEBI" id="CHEBI:49883"/>
        <label>2</label>
    </ligand>
</feature>
<dbReference type="NCBIfam" id="NF003454">
    <property type="entry name" value="PRK05035.1"/>
    <property type="match status" value="1"/>
</dbReference>
<keyword evidence="3 8" id="KW-0479">Metal-binding</keyword>
<keyword evidence="8" id="KW-1278">Translocase</keyword>
<evidence type="ECO:0000313" key="12">
    <source>
        <dbReference type="EMBL" id="RHC10205.1"/>
    </source>
</evidence>
<evidence type="ECO:0000313" key="13">
    <source>
        <dbReference type="Proteomes" id="UP000265808"/>
    </source>
</evidence>
<dbReference type="Proteomes" id="UP000283585">
    <property type="component" value="Unassembled WGS sequence"/>
</dbReference>
<dbReference type="GO" id="GO:0005886">
    <property type="term" value="C:plasma membrane"/>
    <property type="evidence" value="ECO:0007669"/>
    <property type="project" value="UniProtKB-SubCell"/>
</dbReference>
<dbReference type="Pfam" id="PF13375">
    <property type="entry name" value="RnfC_N"/>
    <property type="match status" value="1"/>
</dbReference>
<dbReference type="InterPro" id="IPR017896">
    <property type="entry name" value="4Fe4S_Fe-S-bd"/>
</dbReference>
<dbReference type="PROSITE" id="PS51379">
    <property type="entry name" value="4FE4S_FER_2"/>
    <property type="match status" value="1"/>
</dbReference>
<dbReference type="EMBL" id="QRUH01000002">
    <property type="protein sequence ID" value="RGR50482.1"/>
    <property type="molecule type" value="Genomic_DNA"/>
</dbReference>
<dbReference type="Proteomes" id="UP000265808">
    <property type="component" value="Unassembled WGS sequence"/>
</dbReference>
<keyword evidence="6 8" id="KW-0408">Iron</keyword>
<sequence length="440" mass="47675">MGKLTFRGGIHPYEGKELSKDHPIEKYLPKGDLVYPLSQHIGAPSVPCVKKGDTVLAGQKIADAGGFVSVPLHASVSGTVKGIEKRLNATGSMVDCIVIENDQQYQETEFQEARLEDLTKEEILNRIKEGGVVGMGGAGFPTHVKLAPKDPSKIEYILVNGAECEPYITSDYRRMIEEPEKVVKGLQVILTLFDSAKGYICIEDNKPDCIAKMKELVKDIDRIEVKEMMTKYPQGGERTLIYAATGREINSTMLPADVGCVVDNVETVISVYKAVILGRPVNSRVVTVTGDGIKEPKNLLVLAGTDMSELVDAAGGLKAKIAKAISGGPMMGFALYDLHVPCTKTTSAFLFLEHDAVSEAQEIQTACINCGRCVSVCPGHVLPARLAKLAERGDMAGFEALDGMECCECGCCSYICPAKRPLTQSIKSMRKMVLASRRKK</sequence>
<evidence type="ECO:0000256" key="1">
    <source>
        <dbReference type="ARBA" id="ARBA00022448"/>
    </source>
</evidence>
<evidence type="ECO:0000256" key="5">
    <source>
        <dbReference type="ARBA" id="ARBA00022982"/>
    </source>
</evidence>
<evidence type="ECO:0000256" key="7">
    <source>
        <dbReference type="ARBA" id="ARBA00023014"/>
    </source>
</evidence>
<name>A0A412ETN7_9FIRM</name>
<evidence type="ECO:0000313" key="15">
    <source>
        <dbReference type="Proteomes" id="UP000285839"/>
    </source>
</evidence>
<evidence type="ECO:0000256" key="3">
    <source>
        <dbReference type="ARBA" id="ARBA00022723"/>
    </source>
</evidence>
<dbReference type="GO" id="GO:0022900">
    <property type="term" value="P:electron transport chain"/>
    <property type="evidence" value="ECO:0007669"/>
    <property type="project" value="UniProtKB-UniRule"/>
</dbReference>